<reference evidence="2 3" key="3">
    <citation type="journal article" date="2017" name="Mol. Plant Pathol.">
        <title>A gapless genome sequence of the fungus Botrytis cinerea.</title>
        <authorList>
            <person name="Van Kan J.A."/>
            <person name="Stassen J.H."/>
            <person name="Mosbach A."/>
            <person name="Van Der Lee T.A."/>
            <person name="Faino L."/>
            <person name="Farmer A.D."/>
            <person name="Papasotiriou D.G."/>
            <person name="Zhou S."/>
            <person name="Seidl M.F."/>
            <person name="Cottam E."/>
            <person name="Edel D."/>
            <person name="Hahn M."/>
            <person name="Schwartz D.C."/>
            <person name="Dietrich R.A."/>
            <person name="Widdison S."/>
            <person name="Scalliet G."/>
        </authorList>
    </citation>
    <scope>NUCLEOTIDE SEQUENCE [LARGE SCALE GENOMIC DNA]</scope>
    <source>
        <strain evidence="2 3">B05.10</strain>
    </source>
</reference>
<keyword evidence="3" id="KW-1185">Reference proteome</keyword>
<dbReference type="RefSeq" id="XP_024548148.1">
    <property type="nucleotide sequence ID" value="XM_024692373.1"/>
</dbReference>
<evidence type="ECO:0000313" key="3">
    <source>
        <dbReference type="Proteomes" id="UP000001798"/>
    </source>
</evidence>
<protein>
    <submittedName>
        <fullName evidence="2">Uncharacterized protein</fullName>
    </submittedName>
</protein>
<dbReference type="GeneID" id="5431422"/>
<proteinExistence type="predicted"/>
<dbReference type="KEGG" id="bfu:BCIN_04g01210"/>
<gene>
    <name evidence="2" type="ORF">BCIN_04g01210</name>
</gene>
<dbReference type="Proteomes" id="UP000001798">
    <property type="component" value="Chromosome 4"/>
</dbReference>
<name>A0A384JEL7_BOTFB</name>
<dbReference type="EMBL" id="CP009808">
    <property type="protein sequence ID" value="ATZ48910.1"/>
    <property type="molecule type" value="Genomic_DNA"/>
</dbReference>
<dbReference type="VEuPathDB" id="FungiDB:Bcin04g01210"/>
<organism evidence="2 3">
    <name type="scientific">Botryotinia fuckeliana (strain B05.10)</name>
    <name type="common">Noble rot fungus</name>
    <name type="synonym">Botrytis cinerea</name>
    <dbReference type="NCBI Taxonomy" id="332648"/>
    <lineage>
        <taxon>Eukaryota</taxon>
        <taxon>Fungi</taxon>
        <taxon>Dikarya</taxon>
        <taxon>Ascomycota</taxon>
        <taxon>Pezizomycotina</taxon>
        <taxon>Leotiomycetes</taxon>
        <taxon>Helotiales</taxon>
        <taxon>Sclerotiniaceae</taxon>
        <taxon>Botrytis</taxon>
    </lineage>
</organism>
<sequence>MSTTNTKSPDRTAFNQTAYSPPFSTDEPNNRQRATAGINTNPLPNPPTSEGLRAPAGNLLKGATEADGSLKPAAVMVGIKLDLEAEVHLTARIRGDIVIGLY</sequence>
<feature type="region of interest" description="Disordered" evidence="1">
    <location>
        <begin position="1"/>
        <end position="67"/>
    </location>
</feature>
<reference evidence="2 3" key="1">
    <citation type="journal article" date="2011" name="PLoS Genet.">
        <title>Genomic analysis of the necrotrophic fungal pathogens Sclerotinia sclerotiorum and Botrytis cinerea.</title>
        <authorList>
            <person name="Amselem J."/>
            <person name="Cuomo C.A."/>
            <person name="van Kan J.A."/>
            <person name="Viaud M."/>
            <person name="Benito E.P."/>
            <person name="Couloux A."/>
            <person name="Coutinho P.M."/>
            <person name="de Vries R.P."/>
            <person name="Dyer P.S."/>
            <person name="Fillinger S."/>
            <person name="Fournier E."/>
            <person name="Gout L."/>
            <person name="Hahn M."/>
            <person name="Kohn L."/>
            <person name="Lapalu N."/>
            <person name="Plummer K.M."/>
            <person name="Pradier J.M."/>
            <person name="Quevillon E."/>
            <person name="Sharon A."/>
            <person name="Simon A."/>
            <person name="ten Have A."/>
            <person name="Tudzynski B."/>
            <person name="Tudzynski P."/>
            <person name="Wincker P."/>
            <person name="Andrew M."/>
            <person name="Anthouard V."/>
            <person name="Beever R.E."/>
            <person name="Beffa R."/>
            <person name="Benoit I."/>
            <person name="Bouzid O."/>
            <person name="Brault B."/>
            <person name="Chen Z."/>
            <person name="Choquer M."/>
            <person name="Collemare J."/>
            <person name="Cotton P."/>
            <person name="Danchin E.G."/>
            <person name="Da Silva C."/>
            <person name="Gautier A."/>
            <person name="Giraud C."/>
            <person name="Giraud T."/>
            <person name="Gonzalez C."/>
            <person name="Grossetete S."/>
            <person name="Guldener U."/>
            <person name="Henrissat B."/>
            <person name="Howlett B.J."/>
            <person name="Kodira C."/>
            <person name="Kretschmer M."/>
            <person name="Lappartient A."/>
            <person name="Leroch M."/>
            <person name="Levis C."/>
            <person name="Mauceli E."/>
            <person name="Neuveglise C."/>
            <person name="Oeser B."/>
            <person name="Pearson M."/>
            <person name="Poulain J."/>
            <person name="Poussereau N."/>
            <person name="Quesneville H."/>
            <person name="Rascle C."/>
            <person name="Schumacher J."/>
            <person name="Segurens B."/>
            <person name="Sexton A."/>
            <person name="Silva E."/>
            <person name="Sirven C."/>
            <person name="Soanes D.M."/>
            <person name="Talbot N.J."/>
            <person name="Templeton M."/>
            <person name="Yandava C."/>
            <person name="Yarden O."/>
            <person name="Zeng Q."/>
            <person name="Rollins J.A."/>
            <person name="Lebrun M.H."/>
            <person name="Dickman M."/>
        </authorList>
    </citation>
    <scope>NUCLEOTIDE SEQUENCE [LARGE SCALE GENOMIC DNA]</scope>
    <source>
        <strain evidence="2 3">B05.10</strain>
    </source>
</reference>
<evidence type="ECO:0000256" key="1">
    <source>
        <dbReference type="SAM" id="MobiDB-lite"/>
    </source>
</evidence>
<feature type="compositionally biased region" description="Polar residues" evidence="1">
    <location>
        <begin position="1"/>
        <end position="42"/>
    </location>
</feature>
<accession>A0A384JEL7</accession>
<dbReference type="OrthoDB" id="2279190at2759"/>
<reference evidence="2 3" key="2">
    <citation type="journal article" date="2012" name="Eukaryot. Cell">
        <title>Genome update of Botrytis cinerea strains B05.10 and T4.</title>
        <authorList>
            <person name="Staats M."/>
            <person name="van Kan J.A."/>
        </authorList>
    </citation>
    <scope>NUCLEOTIDE SEQUENCE [LARGE SCALE GENOMIC DNA]</scope>
    <source>
        <strain evidence="2 3">B05.10</strain>
    </source>
</reference>
<dbReference type="AlphaFoldDB" id="A0A384JEL7"/>
<evidence type="ECO:0000313" key="2">
    <source>
        <dbReference type="EMBL" id="ATZ48910.1"/>
    </source>
</evidence>